<feature type="region of interest" description="Disordered" evidence="1">
    <location>
        <begin position="1"/>
        <end position="29"/>
    </location>
</feature>
<dbReference type="Pfam" id="PF07883">
    <property type="entry name" value="Cupin_2"/>
    <property type="match status" value="1"/>
</dbReference>
<evidence type="ECO:0000313" key="4">
    <source>
        <dbReference type="Proteomes" id="UP001174934"/>
    </source>
</evidence>
<proteinExistence type="predicted"/>
<dbReference type="InterPro" id="IPR013096">
    <property type="entry name" value="Cupin_2"/>
</dbReference>
<dbReference type="EMBL" id="JAULSR010000002">
    <property type="protein sequence ID" value="KAK0630018.1"/>
    <property type="molecule type" value="Genomic_DNA"/>
</dbReference>
<dbReference type="PANTHER" id="PTHR36156:SF2">
    <property type="entry name" value="CUPIN TYPE-2 DOMAIN-CONTAINING PROTEIN"/>
    <property type="match status" value="1"/>
</dbReference>
<organism evidence="3 4">
    <name type="scientific">Bombardia bombarda</name>
    <dbReference type="NCBI Taxonomy" id="252184"/>
    <lineage>
        <taxon>Eukaryota</taxon>
        <taxon>Fungi</taxon>
        <taxon>Dikarya</taxon>
        <taxon>Ascomycota</taxon>
        <taxon>Pezizomycotina</taxon>
        <taxon>Sordariomycetes</taxon>
        <taxon>Sordariomycetidae</taxon>
        <taxon>Sordariales</taxon>
        <taxon>Lasiosphaeriaceae</taxon>
        <taxon>Bombardia</taxon>
    </lineage>
</organism>
<feature type="domain" description="Cupin type-2" evidence="2">
    <location>
        <begin position="103"/>
        <end position="163"/>
    </location>
</feature>
<reference evidence="3" key="1">
    <citation type="submission" date="2023-06" db="EMBL/GenBank/DDBJ databases">
        <title>Genome-scale phylogeny and comparative genomics of the fungal order Sordariales.</title>
        <authorList>
            <consortium name="Lawrence Berkeley National Laboratory"/>
            <person name="Hensen N."/>
            <person name="Bonometti L."/>
            <person name="Westerberg I."/>
            <person name="Brannstrom I.O."/>
            <person name="Guillou S."/>
            <person name="Cros-Aarteil S."/>
            <person name="Calhoun S."/>
            <person name="Haridas S."/>
            <person name="Kuo A."/>
            <person name="Mondo S."/>
            <person name="Pangilinan J."/>
            <person name="Riley R."/>
            <person name="LaButti K."/>
            <person name="Andreopoulos B."/>
            <person name="Lipzen A."/>
            <person name="Chen C."/>
            <person name="Yanf M."/>
            <person name="Daum C."/>
            <person name="Ng V."/>
            <person name="Clum A."/>
            <person name="Steindorff A."/>
            <person name="Ohm R."/>
            <person name="Martin F."/>
            <person name="Silar P."/>
            <person name="Natvig D."/>
            <person name="Lalanne C."/>
            <person name="Gautier V."/>
            <person name="Ament-velasquez S.L."/>
            <person name="Kruys A."/>
            <person name="Hutchinson M.I."/>
            <person name="Powell A.J."/>
            <person name="Barry K."/>
            <person name="Miller A.N."/>
            <person name="Grigoriev I.V."/>
            <person name="Debuchy R."/>
            <person name="Gladieux P."/>
            <person name="Thoren M.H."/>
            <person name="Johannesson H."/>
        </authorList>
    </citation>
    <scope>NUCLEOTIDE SEQUENCE</scope>
    <source>
        <strain evidence="3">SMH3391-2</strain>
    </source>
</reference>
<dbReference type="PANTHER" id="PTHR36156">
    <property type="entry name" value="SLR2101 PROTEIN"/>
    <property type="match status" value="1"/>
</dbReference>
<keyword evidence="4" id="KW-1185">Reference proteome</keyword>
<sequence>MDDNENKNSKASLPPPPPPPPTSSLRPLNRFITTHTPSGLAVFEPSLPETPTAKIIENGDGFTLSYATSQYPADFTTDLATYRSFLTEKPPGVVVPGGTVLRVVDIRPGGESPMHRTVSLDYGVVLDGEIELELDSGETRVMRAGDHAVQRGTMHRWRNTSGEGKWARMLFVLTEARPVVVEETGRY</sequence>
<dbReference type="Proteomes" id="UP001174934">
    <property type="component" value="Unassembled WGS sequence"/>
</dbReference>
<feature type="compositionally biased region" description="Pro residues" evidence="1">
    <location>
        <begin position="13"/>
        <end position="22"/>
    </location>
</feature>
<dbReference type="AlphaFoldDB" id="A0AA39X9X2"/>
<dbReference type="Gene3D" id="2.60.120.10">
    <property type="entry name" value="Jelly Rolls"/>
    <property type="match status" value="1"/>
</dbReference>
<dbReference type="SUPFAM" id="SSF51182">
    <property type="entry name" value="RmlC-like cupins"/>
    <property type="match status" value="1"/>
</dbReference>
<evidence type="ECO:0000313" key="3">
    <source>
        <dbReference type="EMBL" id="KAK0630018.1"/>
    </source>
</evidence>
<name>A0AA39X9X2_9PEZI</name>
<comment type="caution">
    <text evidence="3">The sequence shown here is derived from an EMBL/GenBank/DDBJ whole genome shotgun (WGS) entry which is preliminary data.</text>
</comment>
<evidence type="ECO:0000256" key="1">
    <source>
        <dbReference type="SAM" id="MobiDB-lite"/>
    </source>
</evidence>
<evidence type="ECO:0000259" key="2">
    <source>
        <dbReference type="Pfam" id="PF07883"/>
    </source>
</evidence>
<dbReference type="InterPro" id="IPR014710">
    <property type="entry name" value="RmlC-like_jellyroll"/>
</dbReference>
<dbReference type="CDD" id="cd02231">
    <property type="entry name" value="cupin_BLL6423-like"/>
    <property type="match status" value="1"/>
</dbReference>
<dbReference type="InterPro" id="IPR047142">
    <property type="entry name" value="OryJ/VirC-like"/>
</dbReference>
<protein>
    <recommendedName>
        <fullName evidence="2">Cupin type-2 domain-containing protein</fullName>
    </recommendedName>
</protein>
<accession>A0AA39X9X2</accession>
<dbReference type="InterPro" id="IPR011051">
    <property type="entry name" value="RmlC_Cupin_sf"/>
</dbReference>
<gene>
    <name evidence="3" type="ORF">B0T17DRAFT_490535</name>
</gene>